<keyword evidence="5 7" id="KW-0411">Iron-sulfur</keyword>
<dbReference type="InterPro" id="IPR004588">
    <property type="entry name" value="IspG_bac-typ"/>
</dbReference>
<evidence type="ECO:0000256" key="3">
    <source>
        <dbReference type="ARBA" id="ARBA00023002"/>
    </source>
</evidence>
<evidence type="ECO:0000259" key="9">
    <source>
        <dbReference type="Pfam" id="PF26540"/>
    </source>
</evidence>
<dbReference type="GO" id="GO:0141197">
    <property type="term" value="F:4-hydroxy-3-methylbut-2-enyl-diphosphate synthase activity (flavodoxin)"/>
    <property type="evidence" value="ECO:0007669"/>
    <property type="project" value="UniProtKB-EC"/>
</dbReference>
<feature type="binding site" evidence="7">
    <location>
        <position position="298"/>
    </location>
    <ligand>
        <name>[4Fe-4S] cluster</name>
        <dbReference type="ChEBI" id="CHEBI:49883"/>
    </ligand>
</feature>
<dbReference type="InterPro" id="IPR045854">
    <property type="entry name" value="NO2/SO3_Rdtase_4Fe4S_sf"/>
</dbReference>
<dbReference type="UniPathway" id="UPA00056">
    <property type="reaction ID" value="UER00096"/>
</dbReference>
<dbReference type="InterPro" id="IPR058578">
    <property type="entry name" value="IspG_TIM"/>
</dbReference>
<dbReference type="EMBL" id="PCSH01000114">
    <property type="protein sequence ID" value="PIP40514.1"/>
    <property type="molecule type" value="Genomic_DNA"/>
</dbReference>
<dbReference type="FunFam" id="3.20.20.20:FF:000001">
    <property type="entry name" value="4-hydroxy-3-methylbut-2-en-1-yl diphosphate synthase (flavodoxin)"/>
    <property type="match status" value="1"/>
</dbReference>
<dbReference type="GO" id="GO:0016114">
    <property type="term" value="P:terpenoid biosynthetic process"/>
    <property type="evidence" value="ECO:0007669"/>
    <property type="project" value="InterPro"/>
</dbReference>
<dbReference type="Proteomes" id="UP000231067">
    <property type="component" value="Unassembled WGS sequence"/>
</dbReference>
<evidence type="ECO:0000256" key="7">
    <source>
        <dbReference type="HAMAP-Rule" id="MF_00159"/>
    </source>
</evidence>
<comment type="caution">
    <text evidence="10">The sequence shown here is derived from an EMBL/GenBank/DDBJ whole genome shotgun (WGS) entry which is preliminary data.</text>
</comment>
<evidence type="ECO:0000256" key="2">
    <source>
        <dbReference type="ARBA" id="ARBA00022723"/>
    </source>
</evidence>
<sequence length="348" mass="38045">MCIPRRDSMSVKVGNLIIGGNQPISVQSMTKTDTRDVPATVYQIKQLEDAGCSIVRVAVPDISAAKCLGQIRSQINIPLVADIHFDYRLAIEAIHQGVDKLRLNPGNIKDTEKVSLICYEAKKFNIPIRIGVNSGSVDRKRFHEITPQALVDSAMEHIRLLEECDFTDIIVSLKASNIPLTIESYKLMSGMVTYPFHIGITEAGPIRTGSIRSGVGIGILLSMGLGDTVRVSLTADPVEEVYAAYEILQSLNLRRHGVQLVSCPTCGRTEVDLQKIVYSLEDKLRIIKKPLCVAVMGCVVNGPGEASEADIGVACGKGVGLLFKKGMPLYKVPQERIVDVLMEEIEKM</sequence>
<dbReference type="Gene3D" id="3.30.413.10">
    <property type="entry name" value="Sulfite Reductase Hemoprotein, domain 1"/>
    <property type="match status" value="1"/>
</dbReference>
<evidence type="ECO:0000256" key="1">
    <source>
        <dbReference type="ARBA" id="ARBA00022485"/>
    </source>
</evidence>
<comment type="similarity">
    <text evidence="7">Belongs to the IspG family.</text>
</comment>
<feature type="binding site" evidence="7">
    <location>
        <position position="266"/>
    </location>
    <ligand>
        <name>[4Fe-4S] cluster</name>
        <dbReference type="ChEBI" id="CHEBI:49883"/>
    </ligand>
</feature>
<name>A0A2H0A4Z6_9BACT</name>
<keyword evidence="2 7" id="KW-0479">Metal-binding</keyword>
<dbReference type="HAMAP" id="MF_00159">
    <property type="entry name" value="IspG"/>
    <property type="match status" value="1"/>
</dbReference>
<dbReference type="EC" id="1.17.7.3" evidence="7"/>
<dbReference type="InterPro" id="IPR058579">
    <property type="entry name" value="IspG_C"/>
</dbReference>
<comment type="pathway">
    <text evidence="7">Isoprenoid biosynthesis; isopentenyl diphosphate biosynthesis via DXP pathway; isopentenyl diphosphate from 1-deoxy-D-xylulose 5-phosphate: step 5/6.</text>
</comment>
<proteinExistence type="inferred from homology"/>
<accession>A0A2H0A4Z6</accession>
<keyword evidence="1 7" id="KW-0004">4Fe-4S</keyword>
<keyword evidence="4 7" id="KW-0408">Iron</keyword>
<comment type="catalytic activity">
    <reaction evidence="7">
        <text>(2E)-4-hydroxy-3-methylbut-2-enyl diphosphate + oxidized [flavodoxin] + H2O + 2 H(+) = 2-C-methyl-D-erythritol 2,4-cyclic diphosphate + reduced [flavodoxin]</text>
        <dbReference type="Rhea" id="RHEA:43604"/>
        <dbReference type="Rhea" id="RHEA-COMP:10622"/>
        <dbReference type="Rhea" id="RHEA-COMP:10623"/>
        <dbReference type="ChEBI" id="CHEBI:15377"/>
        <dbReference type="ChEBI" id="CHEBI:15378"/>
        <dbReference type="ChEBI" id="CHEBI:57618"/>
        <dbReference type="ChEBI" id="CHEBI:58210"/>
        <dbReference type="ChEBI" id="CHEBI:58483"/>
        <dbReference type="ChEBI" id="CHEBI:128753"/>
        <dbReference type="EC" id="1.17.7.3"/>
    </reaction>
</comment>
<dbReference type="GO" id="GO:0046429">
    <property type="term" value="F:4-hydroxy-3-methylbut-2-en-1-yl diphosphate synthase activity (ferredoxin)"/>
    <property type="evidence" value="ECO:0007669"/>
    <property type="project" value="UniProtKB-UniRule"/>
</dbReference>
<dbReference type="Pfam" id="PF04551">
    <property type="entry name" value="GcpE"/>
    <property type="match status" value="1"/>
</dbReference>
<protein>
    <recommendedName>
        <fullName evidence="7">4-hydroxy-3-methylbut-2-en-1-yl diphosphate synthase (flavodoxin)</fullName>
        <ecNumber evidence="7">1.17.7.3</ecNumber>
    </recommendedName>
    <alternativeName>
        <fullName evidence="7">1-hydroxy-2-methyl-2-(E)-butenyl 4-diphosphate synthase</fullName>
    </alternativeName>
</protein>
<dbReference type="PANTHER" id="PTHR30454">
    <property type="entry name" value="4-HYDROXY-3-METHYLBUT-2-EN-1-YL DIPHOSPHATE SYNTHASE"/>
    <property type="match status" value="1"/>
</dbReference>
<feature type="domain" description="IspG TIM-barrel" evidence="8">
    <location>
        <begin position="10"/>
        <end position="244"/>
    </location>
</feature>
<feature type="binding site" evidence="7">
    <location>
        <position position="305"/>
    </location>
    <ligand>
        <name>[4Fe-4S] cluster</name>
        <dbReference type="ChEBI" id="CHEBI:49883"/>
    </ligand>
</feature>
<gene>
    <name evidence="7" type="primary">ispG</name>
    <name evidence="10" type="ORF">COX18_06450</name>
</gene>
<reference evidence="10 11" key="1">
    <citation type="submission" date="2017-09" db="EMBL/GenBank/DDBJ databases">
        <title>Depth-based differentiation of microbial function through sediment-hosted aquifers and enrichment of novel symbionts in the deep terrestrial subsurface.</title>
        <authorList>
            <person name="Probst A.J."/>
            <person name="Ladd B."/>
            <person name="Jarett J.K."/>
            <person name="Geller-Mcgrath D.E."/>
            <person name="Sieber C.M."/>
            <person name="Emerson J.B."/>
            <person name="Anantharaman K."/>
            <person name="Thomas B.C."/>
            <person name="Malmstrom R."/>
            <person name="Stieglmeier M."/>
            <person name="Klingl A."/>
            <person name="Woyke T."/>
            <person name="Ryan C.M."/>
            <person name="Banfield J.F."/>
        </authorList>
    </citation>
    <scope>NUCLEOTIDE SEQUENCE [LARGE SCALE GENOMIC DNA]</scope>
    <source>
        <strain evidence="10">CG23_combo_of_CG06-09_8_20_14_all_40_23</strain>
    </source>
</reference>
<dbReference type="PANTHER" id="PTHR30454:SF0">
    <property type="entry name" value="4-HYDROXY-3-METHYLBUT-2-EN-1-YL DIPHOSPHATE SYNTHASE (FERREDOXIN), CHLOROPLASTIC"/>
    <property type="match status" value="1"/>
</dbReference>
<keyword evidence="6 7" id="KW-0414">Isoprene biosynthesis</keyword>
<dbReference type="NCBIfam" id="NF001540">
    <property type="entry name" value="PRK00366.1"/>
    <property type="match status" value="1"/>
</dbReference>
<evidence type="ECO:0000259" key="8">
    <source>
        <dbReference type="Pfam" id="PF04551"/>
    </source>
</evidence>
<dbReference type="AlphaFoldDB" id="A0A2H0A4Z6"/>
<dbReference type="GO" id="GO:0019288">
    <property type="term" value="P:isopentenyl diphosphate biosynthetic process, methylerythritol 4-phosphate pathway"/>
    <property type="evidence" value="ECO:0007669"/>
    <property type="project" value="UniProtKB-UniRule"/>
</dbReference>
<dbReference type="SUPFAM" id="SSF51717">
    <property type="entry name" value="Dihydropteroate synthetase-like"/>
    <property type="match status" value="1"/>
</dbReference>
<dbReference type="NCBIfam" id="TIGR00612">
    <property type="entry name" value="ispG_gcpE"/>
    <property type="match status" value="1"/>
</dbReference>
<dbReference type="SUPFAM" id="SSF56014">
    <property type="entry name" value="Nitrite and sulphite reductase 4Fe-4S domain-like"/>
    <property type="match status" value="1"/>
</dbReference>
<evidence type="ECO:0000256" key="6">
    <source>
        <dbReference type="ARBA" id="ARBA00023229"/>
    </source>
</evidence>
<feature type="binding site" evidence="7">
    <location>
        <position position="263"/>
    </location>
    <ligand>
        <name>[4Fe-4S] cluster</name>
        <dbReference type="ChEBI" id="CHEBI:49883"/>
    </ligand>
</feature>
<keyword evidence="3 7" id="KW-0560">Oxidoreductase</keyword>
<evidence type="ECO:0000313" key="11">
    <source>
        <dbReference type="Proteomes" id="UP000231067"/>
    </source>
</evidence>
<evidence type="ECO:0000256" key="4">
    <source>
        <dbReference type="ARBA" id="ARBA00023004"/>
    </source>
</evidence>
<comment type="function">
    <text evidence="7">Converts 2C-methyl-D-erythritol 2,4-cyclodiphosphate (ME-2,4cPP) into 1-hydroxy-2-methyl-2-(E)-butenyl 4-diphosphate.</text>
</comment>
<dbReference type="InterPro" id="IPR016425">
    <property type="entry name" value="IspG_bac"/>
</dbReference>
<dbReference type="PIRSF" id="PIRSF004640">
    <property type="entry name" value="IspG"/>
    <property type="match status" value="1"/>
</dbReference>
<dbReference type="GO" id="GO:0005506">
    <property type="term" value="F:iron ion binding"/>
    <property type="evidence" value="ECO:0007669"/>
    <property type="project" value="InterPro"/>
</dbReference>
<evidence type="ECO:0000256" key="5">
    <source>
        <dbReference type="ARBA" id="ARBA00023014"/>
    </source>
</evidence>
<evidence type="ECO:0000313" key="10">
    <source>
        <dbReference type="EMBL" id="PIP40514.1"/>
    </source>
</evidence>
<organism evidence="10 11">
    <name type="scientific">Candidatus Desantisbacteria bacterium CG23_combo_of_CG06-09_8_20_14_all_40_23</name>
    <dbReference type="NCBI Taxonomy" id="1974550"/>
    <lineage>
        <taxon>Bacteria</taxon>
        <taxon>Candidatus Desantisiibacteriota</taxon>
    </lineage>
</organism>
<dbReference type="Gene3D" id="3.20.20.20">
    <property type="entry name" value="Dihydropteroate synthase-like"/>
    <property type="match status" value="1"/>
</dbReference>
<comment type="cofactor">
    <cofactor evidence="7">
        <name>[4Fe-4S] cluster</name>
        <dbReference type="ChEBI" id="CHEBI:49883"/>
    </cofactor>
    <text evidence="7">Binds 1 [4Fe-4S] cluster.</text>
</comment>
<dbReference type="GO" id="GO:0051539">
    <property type="term" value="F:4 iron, 4 sulfur cluster binding"/>
    <property type="evidence" value="ECO:0007669"/>
    <property type="project" value="UniProtKB-UniRule"/>
</dbReference>
<dbReference type="InterPro" id="IPR011005">
    <property type="entry name" value="Dihydropteroate_synth-like_sf"/>
</dbReference>
<dbReference type="Pfam" id="PF26540">
    <property type="entry name" value="GcpE_C"/>
    <property type="match status" value="1"/>
</dbReference>
<feature type="domain" description="IspG C-terminal" evidence="9">
    <location>
        <begin position="259"/>
        <end position="347"/>
    </location>
</feature>